<accession>A0A0W7XB26</accession>
<gene>
    <name evidence="5" type="ORF">AT728_27630</name>
</gene>
<evidence type="ECO:0000256" key="1">
    <source>
        <dbReference type="ARBA" id="ARBA00006034"/>
    </source>
</evidence>
<dbReference type="NCBIfam" id="TIGR04539">
    <property type="entry name" value="tRNA_cyclodipep"/>
    <property type="match status" value="1"/>
</dbReference>
<dbReference type="InterPro" id="IPR030903">
    <property type="entry name" value="CDPS"/>
</dbReference>
<evidence type="ECO:0000256" key="4">
    <source>
        <dbReference type="SAM" id="MobiDB-lite"/>
    </source>
</evidence>
<evidence type="ECO:0000256" key="2">
    <source>
        <dbReference type="ARBA" id="ARBA00022679"/>
    </source>
</evidence>
<organism evidence="5 6">
    <name type="scientific">Streptomyces silvensis</name>
    <dbReference type="NCBI Taxonomy" id="1765722"/>
    <lineage>
        <taxon>Bacteria</taxon>
        <taxon>Bacillati</taxon>
        <taxon>Actinomycetota</taxon>
        <taxon>Actinomycetes</taxon>
        <taxon>Kitasatosporales</taxon>
        <taxon>Streptomycetaceae</taxon>
        <taxon>Streptomyces</taxon>
    </lineage>
</organism>
<dbReference type="InterPro" id="IPR038622">
    <property type="entry name" value="CDPS_sf"/>
</dbReference>
<comment type="similarity">
    <text evidence="1">Belongs to the CDPS family.</text>
</comment>
<dbReference type="GO" id="GO:0016755">
    <property type="term" value="F:aminoacyltransferase activity"/>
    <property type="evidence" value="ECO:0007669"/>
    <property type="project" value="InterPro"/>
</dbReference>
<comment type="caution">
    <text evidence="5">The sequence shown here is derived from an EMBL/GenBank/DDBJ whole genome shotgun (WGS) entry which is preliminary data.</text>
</comment>
<feature type="region of interest" description="Disordered" evidence="4">
    <location>
        <begin position="172"/>
        <end position="191"/>
    </location>
</feature>
<keyword evidence="2" id="KW-0808">Transferase</keyword>
<dbReference type="STRING" id="1765722.AT728_27630"/>
<dbReference type="Gene3D" id="3.40.50.11710">
    <property type="entry name" value="Cyclodipeptide synthase"/>
    <property type="match status" value="2"/>
</dbReference>
<evidence type="ECO:0000313" key="6">
    <source>
        <dbReference type="Proteomes" id="UP000054804"/>
    </source>
</evidence>
<name>A0A0W7XB26_9ACTN</name>
<dbReference type="EMBL" id="LOCL01000024">
    <property type="protein sequence ID" value="KUF20104.1"/>
    <property type="molecule type" value="Genomic_DNA"/>
</dbReference>
<evidence type="ECO:0000313" key="5">
    <source>
        <dbReference type="EMBL" id="KUF20104.1"/>
    </source>
</evidence>
<evidence type="ECO:0000256" key="3">
    <source>
        <dbReference type="ARBA" id="ARBA00030771"/>
    </source>
</evidence>
<dbReference type="Proteomes" id="UP000054804">
    <property type="component" value="Unassembled WGS sequence"/>
</dbReference>
<proteinExistence type="inferred from homology"/>
<sequence length="250" mass="27234">MPTAGHACIGVSPFNSYFSTTRLTELARWALRRFGSCHFFIPDTVSAYTMEACGYSPERARHKARRQGQYTHNKVLTALRTLGVPEPQQCVLGMEQLRGNRRYCELLAAATALFERDAAFRVACLEATHWVLDRKLPRGAKPTREQLRLAVRYFLAELPLFTDSGGIVAVGSGGTSGSTSESNSGGASGPGGGGGSMFVYHQRVVFLERFYAGLLSWKPAPGQGFLVVTEPEQDIRAEPSALGETKVASR</sequence>
<dbReference type="Pfam" id="PF16715">
    <property type="entry name" value="CDPS"/>
    <property type="match status" value="1"/>
</dbReference>
<keyword evidence="6" id="KW-1185">Reference proteome</keyword>
<dbReference type="AlphaFoldDB" id="A0A0W7XB26"/>
<reference evidence="5 6" key="1">
    <citation type="submission" date="2015-12" db="EMBL/GenBank/DDBJ databases">
        <title>Draft genome sequence of Streptomyces silvensis ATCC 53525, a producer of novel hormone antagonists.</title>
        <authorList>
            <person name="Johnston C.W."/>
            <person name="Li Y."/>
            <person name="Magarvey N.A."/>
        </authorList>
    </citation>
    <scope>NUCLEOTIDE SEQUENCE [LARGE SCALE GENOMIC DNA]</scope>
    <source>
        <strain evidence="5 6">ATCC 53525</strain>
    </source>
</reference>
<protein>
    <recommendedName>
        <fullName evidence="3">Cyclodipeptide synthase</fullName>
    </recommendedName>
</protein>